<keyword evidence="5" id="KW-1185">Reference proteome</keyword>
<evidence type="ECO:0000313" key="4">
    <source>
        <dbReference type="EMBL" id="SEP95899.1"/>
    </source>
</evidence>
<feature type="domain" description="SHSP" evidence="3">
    <location>
        <begin position="24"/>
        <end position="138"/>
    </location>
</feature>
<evidence type="ECO:0000256" key="1">
    <source>
        <dbReference type="PROSITE-ProRule" id="PRU00285"/>
    </source>
</evidence>
<dbReference type="OrthoDB" id="9814487at2"/>
<dbReference type="RefSeq" id="WP_090165886.1">
    <property type="nucleotide sequence ID" value="NZ_FOFB01000004.1"/>
</dbReference>
<dbReference type="InterPro" id="IPR008978">
    <property type="entry name" value="HSP20-like_chaperone"/>
</dbReference>
<dbReference type="Proteomes" id="UP000199021">
    <property type="component" value="Unassembled WGS sequence"/>
</dbReference>
<dbReference type="STRING" id="478744.SAMN05444359_10458"/>
<evidence type="ECO:0000256" key="2">
    <source>
        <dbReference type="RuleBase" id="RU003616"/>
    </source>
</evidence>
<dbReference type="InParanoid" id="A0A1H9C407"/>
<dbReference type="Gene3D" id="2.60.40.790">
    <property type="match status" value="1"/>
</dbReference>
<gene>
    <name evidence="4" type="ORF">SAMN05444359_10458</name>
</gene>
<reference evidence="5" key="1">
    <citation type="submission" date="2016-10" db="EMBL/GenBank/DDBJ databases">
        <authorList>
            <person name="Varghese N."/>
            <person name="Submissions S."/>
        </authorList>
    </citation>
    <scope>NUCLEOTIDE SEQUENCE [LARGE SCALE GENOMIC DNA]</scope>
    <source>
        <strain evidence="5">DSM 24740</strain>
    </source>
</reference>
<dbReference type="EMBL" id="FOFB01000004">
    <property type="protein sequence ID" value="SEP95899.1"/>
    <property type="molecule type" value="Genomic_DNA"/>
</dbReference>
<dbReference type="CDD" id="cd06464">
    <property type="entry name" value="ACD_sHsps-like"/>
    <property type="match status" value="1"/>
</dbReference>
<dbReference type="AlphaFoldDB" id="A0A1H9C407"/>
<dbReference type="PROSITE" id="PS01031">
    <property type="entry name" value="SHSP"/>
    <property type="match status" value="1"/>
</dbReference>
<evidence type="ECO:0000313" key="5">
    <source>
        <dbReference type="Proteomes" id="UP000199021"/>
    </source>
</evidence>
<evidence type="ECO:0000259" key="3">
    <source>
        <dbReference type="PROSITE" id="PS01031"/>
    </source>
</evidence>
<dbReference type="InterPro" id="IPR002068">
    <property type="entry name" value="A-crystallin/Hsp20_dom"/>
</dbReference>
<sequence length="138" mass="16059">MKLINYNRPFPTNFARFFDDHRTMATDAYRPAVNITETDEVFELELLAPGREKDNFNIAFNEGVLEITYTTPTTDEDSKPRFRLKEFRLADFTRRFKLDAKMIKDEAIDASYINGVLRLTLPKREEALPKPPRQIAVG</sequence>
<name>A0A1H9C407_9BACT</name>
<dbReference type="Pfam" id="PF00011">
    <property type="entry name" value="HSP20"/>
    <property type="match status" value="1"/>
</dbReference>
<comment type="similarity">
    <text evidence="1 2">Belongs to the small heat shock protein (HSP20) family.</text>
</comment>
<organism evidence="4 5">
    <name type="scientific">Neolewinella agarilytica</name>
    <dbReference type="NCBI Taxonomy" id="478744"/>
    <lineage>
        <taxon>Bacteria</taxon>
        <taxon>Pseudomonadati</taxon>
        <taxon>Bacteroidota</taxon>
        <taxon>Saprospiria</taxon>
        <taxon>Saprospirales</taxon>
        <taxon>Lewinellaceae</taxon>
        <taxon>Neolewinella</taxon>
    </lineage>
</organism>
<accession>A0A1H9C407</accession>
<protein>
    <submittedName>
        <fullName evidence="4">HSP20 family protein</fullName>
    </submittedName>
</protein>
<proteinExistence type="inferred from homology"/>
<dbReference type="SUPFAM" id="SSF49764">
    <property type="entry name" value="HSP20-like chaperones"/>
    <property type="match status" value="1"/>
</dbReference>